<comment type="caution">
    <text evidence="1">The sequence shown here is derived from an EMBL/GenBank/DDBJ whole genome shotgun (WGS) entry which is preliminary data.</text>
</comment>
<dbReference type="EMBL" id="VCIA01000001">
    <property type="protein sequence ID" value="TMN23426.1"/>
    <property type="molecule type" value="Genomic_DNA"/>
</dbReference>
<organism evidence="1 2">
    <name type="scientific">Lentibacillus cibarius</name>
    <dbReference type="NCBI Taxonomy" id="2583219"/>
    <lineage>
        <taxon>Bacteria</taxon>
        <taxon>Bacillati</taxon>
        <taxon>Bacillota</taxon>
        <taxon>Bacilli</taxon>
        <taxon>Bacillales</taxon>
        <taxon>Bacillaceae</taxon>
        <taxon>Lentibacillus</taxon>
    </lineage>
</organism>
<accession>A0A5S3QRY3</accession>
<dbReference type="AlphaFoldDB" id="A0A5S3QRY3"/>
<sequence>MRSKYQNFEDLVKQNKQELLDDDKKVQQLEYRLDEKVISQSTDNMEQNSLQQ</sequence>
<name>A0A5S3QRY3_9BACI</name>
<evidence type="ECO:0000313" key="1">
    <source>
        <dbReference type="EMBL" id="TMN23426.1"/>
    </source>
</evidence>
<dbReference type="OrthoDB" id="2932333at2"/>
<reference evidence="1 2" key="1">
    <citation type="submission" date="2019-05" db="EMBL/GenBank/DDBJ databases">
        <title>Genomic analysis of Lentibacillus sp. NKC220-2.</title>
        <authorList>
            <person name="Oh Y.J."/>
        </authorList>
    </citation>
    <scope>NUCLEOTIDE SEQUENCE [LARGE SCALE GENOMIC DNA]</scope>
    <source>
        <strain evidence="1 2">NKC220-2</strain>
    </source>
</reference>
<dbReference type="RefSeq" id="WP_138604315.1">
    <property type="nucleotide sequence ID" value="NZ_VCIA01000001.1"/>
</dbReference>
<dbReference type="Pfam" id="PF13040">
    <property type="entry name" value="Fur_reg_FbpB"/>
    <property type="match status" value="1"/>
</dbReference>
<gene>
    <name evidence="1" type="ORF">FFL34_15970</name>
</gene>
<proteinExistence type="predicted"/>
<dbReference type="InterPro" id="IPR025004">
    <property type="entry name" value="SenN/SenS"/>
</dbReference>
<evidence type="ECO:0000313" key="2">
    <source>
        <dbReference type="Proteomes" id="UP000306980"/>
    </source>
</evidence>
<dbReference type="Proteomes" id="UP000306980">
    <property type="component" value="Unassembled WGS sequence"/>
</dbReference>
<protein>
    <submittedName>
        <fullName evidence="1">FbpB family small basic protein</fullName>
    </submittedName>
</protein>